<dbReference type="Gramene" id="TraesCS2A03G1035500.1">
    <property type="protein sequence ID" value="TraesCS2A03G1035500.1.CDS"/>
    <property type="gene ID" value="TraesCS2A03G1035500"/>
</dbReference>
<name>A0A3B6B4U2_WHEAT</name>
<dbReference type="Gramene" id="TraesJAG2A03G00768110.1">
    <property type="protein sequence ID" value="TraesJAG2A03G00768110.1"/>
    <property type="gene ID" value="TraesJAG2A03G00768110"/>
</dbReference>
<dbReference type="Gramene" id="TraesCLE_scaffold_162652_01G000100.1">
    <property type="protein sequence ID" value="TraesCLE_scaffold_162652_01G000100.1"/>
    <property type="gene ID" value="TraesCLE_scaffold_162652_01G000100"/>
</dbReference>
<keyword evidence="2" id="KW-1185">Reference proteome</keyword>
<dbReference type="Gramene" id="TraesLDM2A03G00770850.1">
    <property type="protein sequence ID" value="TraesLDM2A03G00770850.1"/>
    <property type="gene ID" value="TraesLDM2A03G00770850"/>
</dbReference>
<dbReference type="Gramene" id="TraesARI2A03G00776430.1">
    <property type="protein sequence ID" value="TraesARI2A03G00776430.1"/>
    <property type="gene ID" value="TraesARI2A03G00776430"/>
</dbReference>
<dbReference type="Proteomes" id="UP000019116">
    <property type="component" value="Chromosome 2A"/>
</dbReference>
<reference evidence="1" key="2">
    <citation type="submission" date="2018-10" db="UniProtKB">
        <authorList>
            <consortium name="EnsemblPlants"/>
        </authorList>
    </citation>
    <scope>IDENTIFICATION</scope>
</reference>
<dbReference type="Gramene" id="TraesMAC2A03G00767070.1">
    <property type="protein sequence ID" value="TraesMAC2A03G00767070.1"/>
    <property type="gene ID" value="TraesMAC2A03G00767070"/>
</dbReference>
<evidence type="ECO:0000313" key="1">
    <source>
        <dbReference type="EnsemblPlants" id="TraesCS2A02G435300.1"/>
    </source>
</evidence>
<dbReference type="Gramene" id="TraesSTA2A03G00766450.1">
    <property type="protein sequence ID" value="TraesSTA2A03G00766450.1"/>
    <property type="gene ID" value="TraesSTA2A03G00766450"/>
</dbReference>
<dbReference type="Gramene" id="TraesPARA_EIv1.0_0362560.1">
    <property type="protein sequence ID" value="TraesPARA_EIv1.0_0362560.1.CDS"/>
    <property type="gene ID" value="TraesPARA_EIv1.0_0362560"/>
</dbReference>
<protein>
    <submittedName>
        <fullName evidence="1">Uncharacterized protein</fullName>
    </submittedName>
</protein>
<sequence>MPWIRTGSRALAFLVVTGDPRLATRLRISLPSPRRARIRPLQASAIADALHQATPKREQRKREKNDGLLMTKMMDQLRVGFFGTPKYCASYELWYYLNLGAKIQTNVFYLLLLLSFNII</sequence>
<organism evidence="1">
    <name type="scientific">Triticum aestivum</name>
    <name type="common">Wheat</name>
    <dbReference type="NCBI Taxonomy" id="4565"/>
    <lineage>
        <taxon>Eukaryota</taxon>
        <taxon>Viridiplantae</taxon>
        <taxon>Streptophyta</taxon>
        <taxon>Embryophyta</taxon>
        <taxon>Tracheophyta</taxon>
        <taxon>Spermatophyta</taxon>
        <taxon>Magnoliopsida</taxon>
        <taxon>Liliopsida</taxon>
        <taxon>Poales</taxon>
        <taxon>Poaceae</taxon>
        <taxon>BOP clade</taxon>
        <taxon>Pooideae</taxon>
        <taxon>Triticodae</taxon>
        <taxon>Triticeae</taxon>
        <taxon>Triticinae</taxon>
        <taxon>Triticum</taxon>
    </lineage>
</organism>
<dbReference type="AlphaFoldDB" id="A0A3B6B4U2"/>
<dbReference type="Gramene" id="TraesSYM2A03G00776140.1">
    <property type="protein sequence ID" value="TraesSYM2A03G00776140.1"/>
    <property type="gene ID" value="TraesSYM2A03G00776140"/>
</dbReference>
<proteinExistence type="predicted"/>
<dbReference type="OMA" id="HQAAPKR"/>
<accession>A0A3B6B4U2</accession>
<dbReference type="Gramene" id="TraesWEE_scaffold_417020_01G000100.1">
    <property type="protein sequence ID" value="TraesWEE_scaffold_417020_01G000100.1"/>
    <property type="gene ID" value="TraesWEE_scaffold_417020_01G000100"/>
</dbReference>
<reference evidence="1" key="1">
    <citation type="submission" date="2018-08" db="EMBL/GenBank/DDBJ databases">
        <authorList>
            <person name="Rossello M."/>
        </authorList>
    </citation>
    <scope>NUCLEOTIDE SEQUENCE [LARGE SCALE GENOMIC DNA]</scope>
    <source>
        <strain evidence="1">cv. Chinese Spring</strain>
    </source>
</reference>
<dbReference type="Gramene" id="TraesNOR2A03G00778170.1">
    <property type="protein sequence ID" value="TraesNOR2A03G00778170.1"/>
    <property type="gene ID" value="TraesNOR2A03G00778170"/>
</dbReference>
<dbReference type="Gramene" id="TraesCAD_scaffold_153710_01G000100.1">
    <property type="protein sequence ID" value="TraesCAD_scaffold_153710_01G000100.1"/>
    <property type="gene ID" value="TraesCAD_scaffold_153710_01G000100"/>
</dbReference>
<dbReference type="Gramene" id="TraesROB_scaffold_158234_01G000200.1">
    <property type="protein sequence ID" value="TraesROB_scaffold_158234_01G000200.1"/>
    <property type="gene ID" value="TraesROB_scaffold_158234_01G000200"/>
</dbReference>
<dbReference type="Gramene" id="TraesLAC2A03G00772040.1">
    <property type="protein sequence ID" value="TraesLAC2A03G00772040.1"/>
    <property type="gene ID" value="TraesLAC2A03G00772040"/>
</dbReference>
<dbReference type="Gramene" id="TraesJUL2A03G00772940.1">
    <property type="protein sequence ID" value="TraesJUL2A03G00772940.1"/>
    <property type="gene ID" value="TraesJUL2A03G00772940"/>
</dbReference>
<dbReference type="EnsemblPlants" id="TraesCS2A02G435300.1">
    <property type="protein sequence ID" value="TraesCS2A02G435300.1"/>
    <property type="gene ID" value="TraesCS2A02G435300"/>
</dbReference>
<evidence type="ECO:0000313" key="2">
    <source>
        <dbReference type="Proteomes" id="UP000019116"/>
    </source>
</evidence>
<dbReference type="Gramene" id="TraesCS2A02G435300.1">
    <property type="protein sequence ID" value="TraesCS2A02G435300.1"/>
    <property type="gene ID" value="TraesCS2A02G435300"/>
</dbReference>